<protein>
    <submittedName>
        <fullName evidence="4">Tetratricopeptide repeat-containing protein</fullName>
    </submittedName>
</protein>
<accession>A0A1X7EZ54</accession>
<dbReference type="RefSeq" id="WP_085085045.1">
    <property type="nucleotide sequence ID" value="NZ_FXAK01000004.1"/>
</dbReference>
<dbReference type="InterPro" id="IPR029044">
    <property type="entry name" value="Nucleotide-diphossugar_trans"/>
</dbReference>
<dbReference type="Pfam" id="PF02709">
    <property type="entry name" value="Glyco_transf_7C"/>
    <property type="match status" value="1"/>
</dbReference>
<dbReference type="Proteomes" id="UP000192936">
    <property type="component" value="Unassembled WGS sequence"/>
</dbReference>
<dbReference type="InterPro" id="IPR019734">
    <property type="entry name" value="TPR_rpt"/>
</dbReference>
<reference evidence="4 5" key="1">
    <citation type="submission" date="2017-04" db="EMBL/GenBank/DDBJ databases">
        <authorList>
            <person name="Afonso C.L."/>
            <person name="Miller P.J."/>
            <person name="Scott M.A."/>
            <person name="Spackman E."/>
            <person name="Goraichik I."/>
            <person name="Dimitrov K.M."/>
            <person name="Suarez D.L."/>
            <person name="Swayne D.E."/>
        </authorList>
    </citation>
    <scope>NUCLEOTIDE SEQUENCE [LARGE SCALE GENOMIC DNA]</scope>
    <source>
        <strain evidence="4 5">A2P</strain>
    </source>
</reference>
<proteinExistence type="predicted"/>
<dbReference type="SUPFAM" id="SSF48452">
    <property type="entry name" value="TPR-like"/>
    <property type="match status" value="1"/>
</dbReference>
<keyword evidence="1" id="KW-0808">Transferase</keyword>
<sequence>MPTLEEAFRIAIDHHHAGRLAEAEAVYESILAAVPDQPEAMSNLGYAQQMQGKLAAAAATYRKVLAKWPDRPQPHARLGELMQWTGRWGAAVDYYEAAVSLAPKDEGLAAQLDHAVLLAAHHQSLRQPLRRGERLDLRDVTFMVPCRIESPDRRRNLRILVTYLRRHLDTNILICEDNPERQDVPGIMAELGLSSADYGYIHLTSNDSPYTHRGKQLNIMAAAATTPIVVGQDTDVLVEPTQYVLAQRAVHDGVALACPFNGLFFDVGPDFVPGVERTLSVNQIDLFDPRNEMLYKNSYSGSVFFGRWVFDRLGGFNEKFVSWGWEDFELYRRLELLGERVERTLGPLLHLSHARSTNSVTENPWYAHNTAEYERVVSMTPDQIRAEIAAGSFRRPLVSASAVPGWVGTPTS</sequence>
<dbReference type="OrthoDB" id="7295299at2"/>
<gene>
    <name evidence="4" type="ORF">SAMN02982917_2144</name>
</gene>
<organism evidence="4 5">
    <name type="scientific">Azospirillum oryzae</name>
    <dbReference type="NCBI Taxonomy" id="286727"/>
    <lineage>
        <taxon>Bacteria</taxon>
        <taxon>Pseudomonadati</taxon>
        <taxon>Pseudomonadota</taxon>
        <taxon>Alphaproteobacteria</taxon>
        <taxon>Rhodospirillales</taxon>
        <taxon>Azospirillaceae</taxon>
        <taxon>Azospirillum</taxon>
    </lineage>
</organism>
<evidence type="ECO:0000313" key="4">
    <source>
        <dbReference type="EMBL" id="SMF42645.1"/>
    </source>
</evidence>
<keyword evidence="2" id="KW-0802">TPR repeat</keyword>
<dbReference type="SMART" id="SM00028">
    <property type="entry name" value="TPR"/>
    <property type="match status" value="3"/>
</dbReference>
<evidence type="ECO:0000256" key="1">
    <source>
        <dbReference type="ARBA" id="ARBA00022679"/>
    </source>
</evidence>
<evidence type="ECO:0000259" key="3">
    <source>
        <dbReference type="Pfam" id="PF02709"/>
    </source>
</evidence>
<dbReference type="Gene3D" id="1.25.40.10">
    <property type="entry name" value="Tetratricopeptide repeat domain"/>
    <property type="match status" value="1"/>
</dbReference>
<dbReference type="Gene3D" id="3.90.550.10">
    <property type="entry name" value="Spore Coat Polysaccharide Biosynthesis Protein SpsA, Chain A"/>
    <property type="match status" value="1"/>
</dbReference>
<name>A0A1X7EZ54_9PROT</name>
<dbReference type="AlphaFoldDB" id="A0A1X7EZ54"/>
<dbReference type="PROSITE" id="PS50005">
    <property type="entry name" value="TPR"/>
    <property type="match status" value="1"/>
</dbReference>
<feature type="domain" description="Galactosyltransferase C-terminal" evidence="3">
    <location>
        <begin position="295"/>
        <end position="346"/>
    </location>
</feature>
<dbReference type="Pfam" id="PF13432">
    <property type="entry name" value="TPR_16"/>
    <property type="match status" value="1"/>
</dbReference>
<feature type="repeat" description="TPR" evidence="2">
    <location>
        <begin position="72"/>
        <end position="105"/>
    </location>
</feature>
<dbReference type="SUPFAM" id="SSF53448">
    <property type="entry name" value="Nucleotide-diphospho-sugar transferases"/>
    <property type="match status" value="1"/>
</dbReference>
<dbReference type="EMBL" id="FXAK01000004">
    <property type="protein sequence ID" value="SMF42645.1"/>
    <property type="molecule type" value="Genomic_DNA"/>
</dbReference>
<dbReference type="InterPro" id="IPR027791">
    <property type="entry name" value="Galactosyl_T_C"/>
</dbReference>
<evidence type="ECO:0000313" key="5">
    <source>
        <dbReference type="Proteomes" id="UP000192936"/>
    </source>
</evidence>
<evidence type="ECO:0000256" key="2">
    <source>
        <dbReference type="PROSITE-ProRule" id="PRU00339"/>
    </source>
</evidence>
<dbReference type="GO" id="GO:0016740">
    <property type="term" value="F:transferase activity"/>
    <property type="evidence" value="ECO:0007669"/>
    <property type="project" value="UniProtKB-KW"/>
</dbReference>
<dbReference type="InterPro" id="IPR011990">
    <property type="entry name" value="TPR-like_helical_dom_sf"/>
</dbReference>
<dbReference type="STRING" id="286727.SAMN02982917_2144"/>